<name>A0AAN7NSF7_MYCAM</name>
<gene>
    <name evidence="2" type="ORF">QYF61_014350</name>
</gene>
<reference evidence="2 3" key="1">
    <citation type="journal article" date="2023" name="J. Hered.">
        <title>Chromosome-level genome of the wood stork (Mycteria americana) provides insight into avian chromosome evolution.</title>
        <authorList>
            <person name="Flamio R. Jr."/>
            <person name="Ramstad K.M."/>
        </authorList>
    </citation>
    <scope>NUCLEOTIDE SEQUENCE [LARGE SCALE GENOMIC DNA]</scope>
    <source>
        <strain evidence="2">JAX WOST 10</strain>
    </source>
</reference>
<keyword evidence="3" id="KW-1185">Reference proteome</keyword>
<evidence type="ECO:0000313" key="2">
    <source>
        <dbReference type="EMBL" id="KAK4816278.1"/>
    </source>
</evidence>
<evidence type="ECO:0000256" key="1">
    <source>
        <dbReference type="SAM" id="MobiDB-lite"/>
    </source>
</evidence>
<protein>
    <submittedName>
        <fullName evidence="2">Uncharacterized protein</fullName>
    </submittedName>
</protein>
<sequence length="267" mass="29480">MVSAPSLAEFKEHLDDAFSHMEHLPLDQAAKAPSNLTSNISRDGASTTTLGNLFQCLTTLLERCSSPLIIFVALLWTHSNRSMPFLCQRPQNWDAGLQVGSHQSGVEGENHLPRPAGHASFDAAQDNIGFLGCKHTLPARIQIFIPHYPQVLLCRAALNAFVAQFVLILGIALTQVWDLVEPHEVHMGPLLKPVKVLLDGISSLKHGNCTTQPGALNPTRCVFNKNIEYYLSQYGPLRDATCYCLPLDIEPLTVTLWAWPPSQFLTH</sequence>
<feature type="region of interest" description="Disordered" evidence="1">
    <location>
        <begin position="98"/>
        <end position="117"/>
    </location>
</feature>
<dbReference type="AlphaFoldDB" id="A0AAN7NSF7"/>
<dbReference type="Proteomes" id="UP001333110">
    <property type="component" value="Unassembled WGS sequence"/>
</dbReference>
<dbReference type="EMBL" id="JAUNZN010000009">
    <property type="protein sequence ID" value="KAK4816278.1"/>
    <property type="molecule type" value="Genomic_DNA"/>
</dbReference>
<proteinExistence type="predicted"/>
<organism evidence="2 3">
    <name type="scientific">Mycteria americana</name>
    <name type="common">Wood stork</name>
    <dbReference type="NCBI Taxonomy" id="33587"/>
    <lineage>
        <taxon>Eukaryota</taxon>
        <taxon>Metazoa</taxon>
        <taxon>Chordata</taxon>
        <taxon>Craniata</taxon>
        <taxon>Vertebrata</taxon>
        <taxon>Euteleostomi</taxon>
        <taxon>Archelosauria</taxon>
        <taxon>Archosauria</taxon>
        <taxon>Dinosauria</taxon>
        <taxon>Saurischia</taxon>
        <taxon>Theropoda</taxon>
        <taxon>Coelurosauria</taxon>
        <taxon>Aves</taxon>
        <taxon>Neognathae</taxon>
        <taxon>Neoaves</taxon>
        <taxon>Aequornithes</taxon>
        <taxon>Ciconiiformes</taxon>
        <taxon>Ciconiidae</taxon>
        <taxon>Mycteria</taxon>
    </lineage>
</organism>
<accession>A0AAN7NSF7</accession>
<evidence type="ECO:0000313" key="3">
    <source>
        <dbReference type="Proteomes" id="UP001333110"/>
    </source>
</evidence>
<comment type="caution">
    <text evidence="2">The sequence shown here is derived from an EMBL/GenBank/DDBJ whole genome shotgun (WGS) entry which is preliminary data.</text>
</comment>